<accession>A0ACB9STW4</accession>
<proteinExistence type="predicted"/>
<keyword evidence="2" id="KW-1185">Reference proteome</keyword>
<dbReference type="Proteomes" id="UP001056778">
    <property type="component" value="Chromosome 9"/>
</dbReference>
<name>A0ACB9STW4_HOLOL</name>
<evidence type="ECO:0000313" key="1">
    <source>
        <dbReference type="EMBL" id="KAI4455630.1"/>
    </source>
</evidence>
<comment type="caution">
    <text evidence="1">The sequence shown here is derived from an EMBL/GenBank/DDBJ whole genome shotgun (WGS) entry which is preliminary data.</text>
</comment>
<organism evidence="1 2">
    <name type="scientific">Holotrichia oblita</name>
    <name type="common">Chafer beetle</name>
    <dbReference type="NCBI Taxonomy" id="644536"/>
    <lineage>
        <taxon>Eukaryota</taxon>
        <taxon>Metazoa</taxon>
        <taxon>Ecdysozoa</taxon>
        <taxon>Arthropoda</taxon>
        <taxon>Hexapoda</taxon>
        <taxon>Insecta</taxon>
        <taxon>Pterygota</taxon>
        <taxon>Neoptera</taxon>
        <taxon>Endopterygota</taxon>
        <taxon>Coleoptera</taxon>
        <taxon>Polyphaga</taxon>
        <taxon>Scarabaeiformia</taxon>
        <taxon>Scarabaeidae</taxon>
        <taxon>Melolonthinae</taxon>
        <taxon>Holotrichia</taxon>
    </lineage>
</organism>
<sequence>MLSQNKGKRLRFSVEEDEKLINTVQKHPALYDASNKLYKNQNVRDNAWDDVAGVVGRCVLECKTRWKSLKDVYFKKKKENKQGTGSQAIHVSKWEHMDALSFLENVQTSRKHITNCSIEIIETEDLGESPTCSPSQPDIVEEVVQDTPTEDSVRRNTATNKKRKISNENIVEILNKRAEERTKLLKTIGEASVKPRNHPIKTFFESMAETVMTFPTFLAVQAKQEVLRVISELELQACETTLNNRNFSSTSTYTTPTVSRTPVDDSATNSTYAELSSVEPRTYEDCADLLIDQAIKLAHPDFRKENLSKVKTILEKNSYPKEFYNKLITKRINKTCNTGTKSNNNIYHTIPYINNLSDTIKHELKKSDIHITFIPTNRHLFTNLKTPIKHGNQSNVVYKLDCKDCNKCYIGQTKQYLKKRIYNHQYAVTHNVTAETALSKHSKDRRHNFDFQNTKILKKGNNYKKRLIYEMIYIKKAENAVNFRTDIDHLSVIYNNLIHA</sequence>
<reference evidence="1" key="1">
    <citation type="submission" date="2022-04" db="EMBL/GenBank/DDBJ databases">
        <title>Chromosome-scale genome assembly of Holotrichia oblita Faldermann.</title>
        <authorList>
            <person name="Rongchong L."/>
        </authorList>
    </citation>
    <scope>NUCLEOTIDE SEQUENCE</scope>
    <source>
        <strain evidence="1">81SQS9</strain>
    </source>
</reference>
<dbReference type="EMBL" id="CM043023">
    <property type="protein sequence ID" value="KAI4455630.1"/>
    <property type="molecule type" value="Genomic_DNA"/>
</dbReference>
<evidence type="ECO:0000313" key="2">
    <source>
        <dbReference type="Proteomes" id="UP001056778"/>
    </source>
</evidence>
<gene>
    <name evidence="1" type="ORF">MML48_9g00001214</name>
</gene>
<protein>
    <submittedName>
        <fullName evidence="1">Madf domain transcription factor</fullName>
    </submittedName>
</protein>